<gene>
    <name evidence="1" type="ORF">RSOLAG22IIIB_11941</name>
</gene>
<protein>
    <submittedName>
        <fullName evidence="1">Uncharacterized protein</fullName>
    </submittedName>
</protein>
<organism evidence="1 2">
    <name type="scientific">Rhizoctonia solani</name>
    <dbReference type="NCBI Taxonomy" id="456999"/>
    <lineage>
        <taxon>Eukaryota</taxon>
        <taxon>Fungi</taxon>
        <taxon>Dikarya</taxon>
        <taxon>Basidiomycota</taxon>
        <taxon>Agaricomycotina</taxon>
        <taxon>Agaricomycetes</taxon>
        <taxon>Cantharellales</taxon>
        <taxon>Ceratobasidiaceae</taxon>
        <taxon>Rhizoctonia</taxon>
    </lineage>
</organism>
<name>A0A0K6GBG0_9AGAM</name>
<dbReference type="Proteomes" id="UP000044841">
    <property type="component" value="Unassembled WGS sequence"/>
</dbReference>
<accession>A0A0K6GBG0</accession>
<dbReference type="InterPro" id="IPR012917">
    <property type="entry name" value="DUF3294"/>
</dbReference>
<reference evidence="1 2" key="1">
    <citation type="submission" date="2015-07" db="EMBL/GenBank/DDBJ databases">
        <authorList>
            <person name="Noorani M."/>
        </authorList>
    </citation>
    <scope>NUCLEOTIDE SEQUENCE [LARGE SCALE GENOMIC DNA]</scope>
    <source>
        <strain evidence="1">BBA 69670</strain>
    </source>
</reference>
<dbReference type="EMBL" id="CYGV01001595">
    <property type="protein sequence ID" value="CUA75709.1"/>
    <property type="molecule type" value="Genomic_DNA"/>
</dbReference>
<dbReference type="AlphaFoldDB" id="A0A0K6GBG0"/>
<dbReference type="Pfam" id="PF07957">
    <property type="entry name" value="DUF3294"/>
    <property type="match status" value="1"/>
</dbReference>
<proteinExistence type="predicted"/>
<sequence length="157" mass="18009">MTEIPPSNQTFEYLLQRLLQSLPPPEADANFNCWQSKLEEMDRKYAEGLAKMKEDSDRLDKKLKDFPKWVDYCERASFNRSLNGIVRDKNSLVYPMPLPNGGYPAEGTFPETLGDFLSLDARALKHLLKLYELPHEEDVADARKALACHCYIPPSVM</sequence>
<evidence type="ECO:0000313" key="1">
    <source>
        <dbReference type="EMBL" id="CUA75709.1"/>
    </source>
</evidence>
<evidence type="ECO:0000313" key="2">
    <source>
        <dbReference type="Proteomes" id="UP000044841"/>
    </source>
</evidence>
<keyword evidence="2" id="KW-1185">Reference proteome</keyword>